<comment type="similarity">
    <text evidence="3">Belongs to the Maf family. YhdE subfamily.</text>
</comment>
<evidence type="ECO:0000313" key="7">
    <source>
        <dbReference type="Proteomes" id="UP000095709"/>
    </source>
</evidence>
<dbReference type="Proteomes" id="UP000095706">
    <property type="component" value="Unassembled WGS sequence"/>
</dbReference>
<dbReference type="Proteomes" id="UP000095709">
    <property type="component" value="Unassembled WGS sequence"/>
</dbReference>
<dbReference type="GO" id="GO:0047429">
    <property type="term" value="F:nucleoside triphosphate diphosphatase activity"/>
    <property type="evidence" value="ECO:0007669"/>
    <property type="project" value="UniProtKB-EC"/>
</dbReference>
<dbReference type="RefSeq" id="WP_055228386.1">
    <property type="nucleotide sequence ID" value="NZ_CAXSRP010000012.1"/>
</dbReference>
<dbReference type="Gene3D" id="3.90.950.10">
    <property type="match status" value="1"/>
</dbReference>
<dbReference type="HAMAP" id="MF_00528">
    <property type="entry name" value="Maf"/>
    <property type="match status" value="1"/>
</dbReference>
<gene>
    <name evidence="5" type="primary">maf</name>
    <name evidence="4" type="ORF">ERS852406_02729</name>
    <name evidence="5" type="ORF">ERS852498_02463</name>
</gene>
<dbReference type="InterPro" id="IPR029001">
    <property type="entry name" value="ITPase-like_fam"/>
</dbReference>
<keyword evidence="3" id="KW-0963">Cytoplasm</keyword>
<proteinExistence type="inferred from homology"/>
<dbReference type="PANTHER" id="PTHR43213">
    <property type="entry name" value="BIFUNCTIONAL DTTP/UTP PYROPHOSPHATASE/METHYLTRANSFERASE PROTEIN-RELATED"/>
    <property type="match status" value="1"/>
</dbReference>
<feature type="active site" description="Proton acceptor" evidence="3">
    <location>
        <position position="68"/>
    </location>
</feature>
<dbReference type="GO" id="GO:0009117">
    <property type="term" value="P:nucleotide metabolic process"/>
    <property type="evidence" value="ECO:0007669"/>
    <property type="project" value="UniProtKB-KW"/>
</dbReference>
<dbReference type="PANTHER" id="PTHR43213:SF5">
    <property type="entry name" value="BIFUNCTIONAL DTTP_UTP PYROPHOSPHATASE_METHYLTRANSFERASE PROTEIN-RELATED"/>
    <property type="match status" value="1"/>
</dbReference>
<dbReference type="CDD" id="cd00555">
    <property type="entry name" value="Maf"/>
    <property type="match status" value="1"/>
</dbReference>
<dbReference type="PIRSF" id="PIRSF006305">
    <property type="entry name" value="Maf"/>
    <property type="match status" value="1"/>
</dbReference>
<feature type="site" description="Important for substrate specificity" evidence="3">
    <location>
        <position position="69"/>
    </location>
</feature>
<reference evidence="6 7" key="1">
    <citation type="submission" date="2015-09" db="EMBL/GenBank/DDBJ databases">
        <authorList>
            <consortium name="Pathogen Informatics"/>
        </authorList>
    </citation>
    <scope>NUCLEOTIDE SEQUENCE [LARGE SCALE GENOMIC DNA]</scope>
    <source>
        <strain evidence="4 6">2789STDY5608849</strain>
        <strain evidence="5 7">2789STDY5834885</strain>
    </source>
</reference>
<comment type="subcellular location">
    <subcellularLocation>
        <location evidence="3">Cytoplasm</location>
    </subcellularLocation>
</comment>
<dbReference type="EMBL" id="CZAL01000013">
    <property type="protein sequence ID" value="CUP64551.1"/>
    <property type="molecule type" value="Genomic_DNA"/>
</dbReference>
<dbReference type="InterPro" id="IPR003697">
    <property type="entry name" value="Maf-like"/>
</dbReference>
<dbReference type="SUPFAM" id="SSF52972">
    <property type="entry name" value="ITPase-like"/>
    <property type="match status" value="1"/>
</dbReference>
<comment type="catalytic activity">
    <reaction evidence="3">
        <text>UTP + H2O = UMP + diphosphate + H(+)</text>
        <dbReference type="Rhea" id="RHEA:29395"/>
        <dbReference type="ChEBI" id="CHEBI:15377"/>
        <dbReference type="ChEBI" id="CHEBI:15378"/>
        <dbReference type="ChEBI" id="CHEBI:33019"/>
        <dbReference type="ChEBI" id="CHEBI:46398"/>
        <dbReference type="ChEBI" id="CHEBI:57865"/>
        <dbReference type="EC" id="3.6.1.9"/>
    </reaction>
</comment>
<dbReference type="AlphaFoldDB" id="A0A174PY84"/>
<evidence type="ECO:0000313" key="5">
    <source>
        <dbReference type="EMBL" id="CUP64551.1"/>
    </source>
</evidence>
<dbReference type="Pfam" id="PF02545">
    <property type="entry name" value="Maf"/>
    <property type="match status" value="1"/>
</dbReference>
<comment type="cofactor">
    <cofactor evidence="1 3">
        <name>a divalent metal cation</name>
        <dbReference type="ChEBI" id="CHEBI:60240"/>
    </cofactor>
</comment>
<organism evidence="5 7">
    <name type="scientific">Fusicatenibacter saccharivorans</name>
    <dbReference type="NCBI Taxonomy" id="1150298"/>
    <lineage>
        <taxon>Bacteria</taxon>
        <taxon>Bacillati</taxon>
        <taxon>Bacillota</taxon>
        <taxon>Clostridia</taxon>
        <taxon>Lachnospirales</taxon>
        <taxon>Lachnospiraceae</taxon>
        <taxon>Fusicatenibacter</taxon>
    </lineage>
</organism>
<comment type="function">
    <text evidence="3">Nucleoside triphosphate pyrophosphatase that hydrolyzes dTTP and UTP. May have a dual role in cell division arrest and in preventing the incorporation of modified nucleotides into cellular nucleic acids.</text>
</comment>
<feature type="site" description="Important for substrate specificity" evidence="3">
    <location>
        <position position="11"/>
    </location>
</feature>
<evidence type="ECO:0000313" key="6">
    <source>
        <dbReference type="Proteomes" id="UP000095706"/>
    </source>
</evidence>
<sequence>MKVILASGSPRRRELMEMLGIRCKVQASGAEEVVTSAEPEKVVEELSRLKCLDVAEITEGDAVVIGADTVVAFEGEILGKPKGIEHARSMMQQLQGKVHQVYTGVTIAVTEGDAKRVVSFCDRTDVEFYAMTEEEINGYLALEKEGEAPVWSDKAGGYGIQTVFGTKFVKGIQGDYYNVMGLPASRVYHELKNLGVLE</sequence>
<name>A0A174PY84_9FIRM</name>
<keyword evidence="3" id="KW-0546">Nucleotide metabolism</keyword>
<keyword evidence="2 3" id="KW-0378">Hydrolase</keyword>
<dbReference type="EMBL" id="CYYV01000014">
    <property type="protein sequence ID" value="CUO74796.1"/>
    <property type="molecule type" value="Genomic_DNA"/>
</dbReference>
<evidence type="ECO:0000313" key="4">
    <source>
        <dbReference type="EMBL" id="CUO74796.1"/>
    </source>
</evidence>
<protein>
    <recommendedName>
        <fullName evidence="3">dTTP/UTP pyrophosphatase</fullName>
        <shortName evidence="3">dTTPase/UTPase</shortName>
        <ecNumber evidence="3">3.6.1.9</ecNumber>
    </recommendedName>
    <alternativeName>
        <fullName evidence="3">Nucleoside triphosphate pyrophosphatase</fullName>
    </alternativeName>
    <alternativeName>
        <fullName evidence="3">Nucleotide pyrophosphatase</fullName>
        <shortName evidence="3">Nucleotide PPase</shortName>
    </alternativeName>
</protein>
<accession>A0A174PY84</accession>
<dbReference type="EC" id="3.6.1.9" evidence="3"/>
<comment type="caution">
    <text evidence="3">Lacks conserved residue(s) required for the propagation of feature annotation.</text>
</comment>
<evidence type="ECO:0000256" key="2">
    <source>
        <dbReference type="ARBA" id="ARBA00022801"/>
    </source>
</evidence>
<evidence type="ECO:0000256" key="3">
    <source>
        <dbReference type="HAMAP-Rule" id="MF_00528"/>
    </source>
</evidence>
<comment type="catalytic activity">
    <reaction evidence="3">
        <text>dTTP + H2O = dTMP + diphosphate + H(+)</text>
        <dbReference type="Rhea" id="RHEA:28534"/>
        <dbReference type="ChEBI" id="CHEBI:15377"/>
        <dbReference type="ChEBI" id="CHEBI:15378"/>
        <dbReference type="ChEBI" id="CHEBI:33019"/>
        <dbReference type="ChEBI" id="CHEBI:37568"/>
        <dbReference type="ChEBI" id="CHEBI:63528"/>
        <dbReference type="EC" id="3.6.1.9"/>
    </reaction>
</comment>
<dbReference type="GO" id="GO:0005737">
    <property type="term" value="C:cytoplasm"/>
    <property type="evidence" value="ECO:0007669"/>
    <property type="project" value="UniProtKB-SubCell"/>
</dbReference>
<evidence type="ECO:0000256" key="1">
    <source>
        <dbReference type="ARBA" id="ARBA00001968"/>
    </source>
</evidence>
<dbReference type="NCBIfam" id="TIGR00172">
    <property type="entry name" value="maf"/>
    <property type="match status" value="1"/>
</dbReference>
<feature type="site" description="Important for substrate specificity" evidence="3">
    <location>
        <position position="161"/>
    </location>
</feature>